<accession>A0A844M3C6</accession>
<dbReference type="Proteomes" id="UP000442109">
    <property type="component" value="Unassembled WGS sequence"/>
</dbReference>
<dbReference type="AlphaFoldDB" id="A0A844M3C6"/>
<dbReference type="RefSeq" id="WP_155587793.1">
    <property type="nucleotide sequence ID" value="NZ_WFKQ01000018.1"/>
</dbReference>
<gene>
    <name evidence="1" type="ORF">GB996_11765</name>
</gene>
<dbReference type="EMBL" id="WFKQ01000018">
    <property type="protein sequence ID" value="MUG33459.1"/>
    <property type="molecule type" value="Genomic_DNA"/>
</dbReference>
<organism evidence="1 2">
    <name type="scientific">Psychrobacter sanguinis</name>
    <dbReference type="NCBI Taxonomy" id="861445"/>
    <lineage>
        <taxon>Bacteria</taxon>
        <taxon>Pseudomonadati</taxon>
        <taxon>Pseudomonadota</taxon>
        <taxon>Gammaproteobacteria</taxon>
        <taxon>Moraxellales</taxon>
        <taxon>Moraxellaceae</taxon>
        <taxon>Psychrobacter</taxon>
    </lineage>
</organism>
<dbReference type="OrthoDB" id="9553624at2"/>
<protein>
    <submittedName>
        <fullName evidence="1">Uncharacterized protein</fullName>
    </submittedName>
</protein>
<name>A0A844M3C6_9GAMM</name>
<evidence type="ECO:0000313" key="2">
    <source>
        <dbReference type="Proteomes" id="UP000442109"/>
    </source>
</evidence>
<evidence type="ECO:0000313" key="1">
    <source>
        <dbReference type="EMBL" id="MUG33459.1"/>
    </source>
</evidence>
<keyword evidence="2" id="KW-1185">Reference proteome</keyword>
<reference evidence="1 2" key="1">
    <citation type="journal article" date="2019" name="PLoS ONE">
        <title>Pup mortality in New Zealand sea lions (Phocarctos hookeri) at Enderby Island, Auckland Islands, 2013-18.</title>
        <authorList>
            <person name="Michael S.A."/>
            <person name="Hayman D.T.S."/>
            <person name="Gray R."/>
            <person name="Zhang J."/>
            <person name="Rogers L."/>
            <person name="Roe W.D."/>
        </authorList>
    </citation>
    <scope>NUCLEOTIDE SEQUENCE [LARGE SCALE GENOMIC DNA]</scope>
    <source>
        <strain evidence="1 2">SM868</strain>
    </source>
</reference>
<comment type="caution">
    <text evidence="1">The sequence shown here is derived from an EMBL/GenBank/DDBJ whole genome shotgun (WGS) entry which is preliminary data.</text>
</comment>
<sequence>MEKLTHIMKSDIEEFHLSRKISRAEDLSEQTGMHVNHNEYPAYFFGDPQAKFVLVHLNPKQQDNDSDTYKGAFKFVDFDEYFKFHRYYGKNHYGEHSNKSLKSPFDLKQIRFIKPFNVIKFDDTDNKYSNLEKVMDNKLQLELLPFGSSKFETALIKGDSLKPYIETLLDTIVSEEREYVIFCGKVFENLLKDYIVSKKDHEFKLPKVDGSTAKNNSIFSKIIINFNGNEISAGIAKSFAQQGLNMSEYGKKCCELYNCILPTKNVSKEQVKQDRTR</sequence>
<proteinExistence type="predicted"/>